<dbReference type="InterPro" id="IPR016163">
    <property type="entry name" value="Ald_DH_C"/>
</dbReference>
<dbReference type="CDD" id="cd07105">
    <property type="entry name" value="ALDH_SaliADH"/>
    <property type="match status" value="1"/>
</dbReference>
<name>A0ABY5MM10_9HYPH</name>
<keyword evidence="8" id="KW-1185">Reference proteome</keyword>
<dbReference type="InterPro" id="IPR016161">
    <property type="entry name" value="Ald_DH/histidinol_DH"/>
</dbReference>
<accession>A0ABY5MM10</accession>
<evidence type="ECO:0000313" key="8">
    <source>
        <dbReference type="Proteomes" id="UP001342418"/>
    </source>
</evidence>
<protein>
    <submittedName>
        <fullName evidence="7">Vanillin dehydrogenase</fullName>
        <ecNumber evidence="7">1.2.1.67</ecNumber>
    </submittedName>
</protein>
<dbReference type="EC" id="1.2.1.67" evidence="7"/>
<dbReference type="Proteomes" id="UP001342418">
    <property type="component" value="Chromosome"/>
</dbReference>
<dbReference type="PANTHER" id="PTHR42986:SF1">
    <property type="entry name" value="BENZALDEHYDE DEHYDROGENASE YFMT"/>
    <property type="match status" value="1"/>
</dbReference>
<dbReference type="SUPFAM" id="SSF53720">
    <property type="entry name" value="ALDH-like"/>
    <property type="match status" value="1"/>
</dbReference>
<comment type="similarity">
    <text evidence="1 5">Belongs to the aldehyde dehydrogenase family.</text>
</comment>
<dbReference type="PANTHER" id="PTHR42986">
    <property type="entry name" value="BENZALDEHYDE DEHYDROGENASE YFMT"/>
    <property type="match status" value="1"/>
</dbReference>
<keyword evidence="3" id="KW-0520">NAD</keyword>
<evidence type="ECO:0000256" key="4">
    <source>
        <dbReference type="PROSITE-ProRule" id="PRU10007"/>
    </source>
</evidence>
<dbReference type="Gene3D" id="3.40.309.10">
    <property type="entry name" value="Aldehyde Dehydrogenase, Chain A, domain 2"/>
    <property type="match status" value="1"/>
</dbReference>
<evidence type="ECO:0000259" key="6">
    <source>
        <dbReference type="Pfam" id="PF00171"/>
    </source>
</evidence>
<evidence type="ECO:0000256" key="2">
    <source>
        <dbReference type="ARBA" id="ARBA00023002"/>
    </source>
</evidence>
<dbReference type="Pfam" id="PF00171">
    <property type="entry name" value="Aldedh"/>
    <property type="match status" value="1"/>
</dbReference>
<dbReference type="InterPro" id="IPR016162">
    <property type="entry name" value="Ald_DH_N"/>
</dbReference>
<dbReference type="PROSITE" id="PS00687">
    <property type="entry name" value="ALDEHYDE_DEHYDR_GLU"/>
    <property type="match status" value="1"/>
</dbReference>
<dbReference type="InterPro" id="IPR015590">
    <property type="entry name" value="Aldehyde_DH_dom"/>
</dbReference>
<sequence length="483" mass="50510">MEQLGLLIGEEDRGASSGQTFERLNPMTGEVATRAAAASLEDARLACDAAARAFPAWAATGPGERRRILLSAAAALEARGPDIVAAMAEEVGATAGWAMFNVGLAADMLREAASLTTQITGEIIPSNRPGSTAMAIRQPAGVVLSMAPWNAPVILGVRSLATPLACGNTVVMKTSELCPRTHRLIVDALHEGGVPHGVLNALSNAPEDASAIVEALIAHPAVRRVNFTGSTRVGRIIAETAGRYLKPVLLELGGKAPMVVLDDADLDAAVAAAAFGAYMNQGQICMSTERIVVDEKISEPFVRALAQKARSLKAGDPREGSTPLGSVVDESAARRIEELIKDAVAKGAVLAAGGGVQGTVMEATLLDRVTPNMRIYGEESFGPVVTIVRVSGIDEAVRVANDTEYGLSAAVFGKDINRAMSVARRIESGICHINGPTVHDEAQMPFGGVKDSGYGRFGGKAGIAEFTELRWITVQDGPIHHPF</sequence>
<keyword evidence="2 5" id="KW-0560">Oxidoreductase</keyword>
<dbReference type="Gene3D" id="3.40.605.10">
    <property type="entry name" value="Aldehyde Dehydrogenase, Chain A, domain 1"/>
    <property type="match status" value="1"/>
</dbReference>
<dbReference type="InterPro" id="IPR029510">
    <property type="entry name" value="Ald_DH_CS_GLU"/>
</dbReference>
<reference evidence="7 8" key="1">
    <citation type="submission" date="2018-07" db="EMBL/GenBank/DDBJ databases">
        <title>Genome sequence of Nitratireductor thuwali#1536.</title>
        <authorList>
            <person name="Michoud G."/>
            <person name="Merlino G."/>
            <person name="Sefrji F.O."/>
            <person name="Daffonchio D."/>
        </authorList>
    </citation>
    <scope>NUCLEOTIDE SEQUENCE [LARGE SCALE GENOMIC DNA]</scope>
    <source>
        <strain evidence="8">Nit1536</strain>
    </source>
</reference>
<feature type="domain" description="Aldehyde dehydrogenase" evidence="6">
    <location>
        <begin position="17"/>
        <end position="472"/>
    </location>
</feature>
<dbReference type="RefSeq" id="WP_338530441.1">
    <property type="nucleotide sequence ID" value="NZ_CP030941.1"/>
</dbReference>
<evidence type="ECO:0000256" key="1">
    <source>
        <dbReference type="ARBA" id="ARBA00009986"/>
    </source>
</evidence>
<organism evidence="7 8">
    <name type="scientific">Nitratireductor thuwali</name>
    <dbReference type="NCBI Taxonomy" id="2267699"/>
    <lineage>
        <taxon>Bacteria</taxon>
        <taxon>Pseudomonadati</taxon>
        <taxon>Pseudomonadota</taxon>
        <taxon>Alphaproteobacteria</taxon>
        <taxon>Hyphomicrobiales</taxon>
        <taxon>Phyllobacteriaceae</taxon>
        <taxon>Nitratireductor</taxon>
    </lineage>
</organism>
<evidence type="ECO:0000256" key="3">
    <source>
        <dbReference type="ARBA" id="ARBA00023027"/>
    </source>
</evidence>
<dbReference type="EMBL" id="CP030941">
    <property type="protein sequence ID" value="UUP18186.1"/>
    <property type="molecule type" value="Genomic_DNA"/>
</dbReference>
<gene>
    <name evidence="7" type="primary">vdh</name>
    <name evidence="7" type="ORF">NTH_02666</name>
</gene>
<evidence type="ECO:0000256" key="5">
    <source>
        <dbReference type="RuleBase" id="RU003345"/>
    </source>
</evidence>
<feature type="active site" evidence="4">
    <location>
        <position position="251"/>
    </location>
</feature>
<proteinExistence type="inferred from homology"/>
<dbReference type="GO" id="GO:0050608">
    <property type="term" value="F:vanillin dehydrogenase activity"/>
    <property type="evidence" value="ECO:0007669"/>
    <property type="project" value="UniProtKB-EC"/>
</dbReference>
<evidence type="ECO:0000313" key="7">
    <source>
        <dbReference type="EMBL" id="UUP18186.1"/>
    </source>
</evidence>